<evidence type="ECO:0000313" key="3">
    <source>
        <dbReference type="EMBL" id="RBI85621.1"/>
    </source>
</evidence>
<dbReference type="Proteomes" id="UP000253370">
    <property type="component" value="Unassembled WGS sequence"/>
</dbReference>
<sequence length="226" mass="25676">MFATGPAQMRRLGLGTSEAEPKEGPSMKYFKRILHDIPTEPLLNEIASVDDAWAQATGRQEKIAVQREALAIPLRGLRKSMIYGRPRRDVHESRWTTTSEAFPLARAFITDVAVRLDADLSRAKIVCLPAGRRVYPHIDRGEYYRLRGRYHMVLKSTAGSWMKAGDEEVRMREGELWWFDNDQMHEAQNDGDEDRIHIIFDLLPAAMREKAAAATERARLASITAA</sequence>
<feature type="domain" description="Aspartyl/asparaginy/proline hydroxylase" evidence="2">
    <location>
        <begin position="94"/>
        <end position="202"/>
    </location>
</feature>
<comment type="caution">
    <text evidence="3">The sequence shown here is derived from an EMBL/GenBank/DDBJ whole genome shotgun (WGS) entry which is preliminary data.</text>
</comment>
<evidence type="ECO:0000256" key="1">
    <source>
        <dbReference type="SAM" id="MobiDB-lite"/>
    </source>
</evidence>
<dbReference type="Gene3D" id="2.60.120.330">
    <property type="entry name" value="B-lactam Antibiotic, Isopenicillin N Synthase, Chain"/>
    <property type="match status" value="1"/>
</dbReference>
<name>A0A365UA59_9RHOB</name>
<organism evidence="3 4">
    <name type="scientific">Rhodosalinus halophilus</name>
    <dbReference type="NCBI Taxonomy" id="2259333"/>
    <lineage>
        <taxon>Bacteria</taxon>
        <taxon>Pseudomonadati</taxon>
        <taxon>Pseudomonadota</taxon>
        <taxon>Alphaproteobacteria</taxon>
        <taxon>Rhodobacterales</taxon>
        <taxon>Paracoccaceae</taxon>
        <taxon>Rhodosalinus</taxon>
    </lineage>
</organism>
<accession>A0A365UA59</accession>
<dbReference type="InterPro" id="IPR007803">
    <property type="entry name" value="Asp/Arg/Pro-Hydrxlase"/>
</dbReference>
<evidence type="ECO:0000259" key="2">
    <source>
        <dbReference type="Pfam" id="PF05118"/>
    </source>
</evidence>
<keyword evidence="4" id="KW-1185">Reference proteome</keyword>
<feature type="region of interest" description="Disordered" evidence="1">
    <location>
        <begin position="1"/>
        <end position="23"/>
    </location>
</feature>
<evidence type="ECO:0000313" key="4">
    <source>
        <dbReference type="Proteomes" id="UP000253370"/>
    </source>
</evidence>
<dbReference type="InterPro" id="IPR027443">
    <property type="entry name" value="IPNS-like_sf"/>
</dbReference>
<reference evidence="3 4" key="1">
    <citation type="submission" date="2018-07" db="EMBL/GenBank/DDBJ databases">
        <title>Rhodosalinus sp. strain E84T genomic sequence and assembly.</title>
        <authorList>
            <person name="Liu Z.-W."/>
            <person name="Lu D.-C."/>
        </authorList>
    </citation>
    <scope>NUCLEOTIDE SEQUENCE [LARGE SCALE GENOMIC DNA]</scope>
    <source>
        <strain evidence="3 4">E84</strain>
    </source>
</reference>
<dbReference type="AlphaFoldDB" id="A0A365UA59"/>
<proteinExistence type="predicted"/>
<dbReference type="Pfam" id="PF05118">
    <property type="entry name" value="Asp_Arg_Hydrox"/>
    <property type="match status" value="1"/>
</dbReference>
<dbReference type="SUPFAM" id="SSF51197">
    <property type="entry name" value="Clavaminate synthase-like"/>
    <property type="match status" value="1"/>
</dbReference>
<dbReference type="EMBL" id="QNTQ01000006">
    <property type="protein sequence ID" value="RBI85621.1"/>
    <property type="molecule type" value="Genomic_DNA"/>
</dbReference>
<protein>
    <recommendedName>
        <fullName evidence="2">Aspartyl/asparaginy/proline hydroxylase domain-containing protein</fullName>
    </recommendedName>
</protein>
<gene>
    <name evidence="3" type="ORF">DRV85_07775</name>
</gene>